<evidence type="ECO:0000256" key="5">
    <source>
        <dbReference type="ARBA" id="ARBA00022741"/>
    </source>
</evidence>
<evidence type="ECO:0000256" key="6">
    <source>
        <dbReference type="ARBA" id="ARBA00022840"/>
    </source>
</evidence>
<reference evidence="10" key="1">
    <citation type="journal article" date="2019" name="Int. J. Syst. Evol. Microbiol.">
        <title>The Global Catalogue of Microorganisms (GCM) 10K type strain sequencing project: providing services to taxonomists for standard genome sequencing and annotation.</title>
        <authorList>
            <consortium name="The Broad Institute Genomics Platform"/>
            <consortium name="The Broad Institute Genome Sequencing Center for Infectious Disease"/>
            <person name="Wu L."/>
            <person name="Ma J."/>
        </authorList>
    </citation>
    <scope>NUCLEOTIDE SEQUENCE [LARGE SCALE GENOMIC DNA]</scope>
    <source>
        <strain evidence="10">KCTC 3913</strain>
    </source>
</reference>
<keyword evidence="5" id="KW-0547">Nucleotide-binding</keyword>
<dbReference type="Pfam" id="PF08352">
    <property type="entry name" value="oligo_HPY"/>
    <property type="match status" value="1"/>
</dbReference>
<keyword evidence="10" id="KW-1185">Reference proteome</keyword>
<dbReference type="InterPro" id="IPR013563">
    <property type="entry name" value="Oligopep_ABC_C"/>
</dbReference>
<keyword evidence="6 9" id="KW-0067">ATP-binding</keyword>
<sequence length="356" mass="39401">MEQSKPLLRVENLKTSFFTDDGEIPAVDGVNFHVNQGEVLGVVGESGCGKSVTSLSIMGLVPSPPGKIVDGKILYKEEDLTKASEKRMREIRGNDIAMIFQEPMTSLNPVFTIGDQLTEAIKIHNKISKKEANKRAVEIMQMVGLPRAEELLKEYPHQLSGGMRQRVMIAMAMVCDPQVLIADEPTTALDVTIQAQILKLMKKLNTELNTAVLLITHDLGVVAETCERVVVMYSGKVVEEGSVEEIFKNPQHPYTKGLISSVPDMRSKKQRLYSIPGNVPKPGSIRVGCRFAARCEHAFDRCLIETPELYETSTGHCTRCFLYDGSQHKSGNSSSKKDAMFHEAEEAAYDRDVAES</sequence>
<organism evidence="9 10">
    <name type="scientific">Bacillus seohaeanensis</name>
    <dbReference type="NCBI Taxonomy" id="284580"/>
    <lineage>
        <taxon>Bacteria</taxon>
        <taxon>Bacillati</taxon>
        <taxon>Bacillota</taxon>
        <taxon>Bacilli</taxon>
        <taxon>Bacillales</taxon>
        <taxon>Bacillaceae</taxon>
        <taxon>Bacillus</taxon>
    </lineage>
</organism>
<evidence type="ECO:0000256" key="1">
    <source>
        <dbReference type="ARBA" id="ARBA00004202"/>
    </source>
</evidence>
<comment type="similarity">
    <text evidence="2">Belongs to the ABC transporter superfamily.</text>
</comment>
<dbReference type="InterPro" id="IPR003439">
    <property type="entry name" value="ABC_transporter-like_ATP-bd"/>
</dbReference>
<feature type="domain" description="ABC transporter" evidence="8">
    <location>
        <begin position="8"/>
        <end position="259"/>
    </location>
</feature>
<evidence type="ECO:0000256" key="2">
    <source>
        <dbReference type="ARBA" id="ARBA00005417"/>
    </source>
</evidence>
<keyword evidence="7" id="KW-0472">Membrane</keyword>
<gene>
    <name evidence="9" type="ORF">ACFSUL_05295</name>
</gene>
<evidence type="ECO:0000256" key="3">
    <source>
        <dbReference type="ARBA" id="ARBA00022448"/>
    </source>
</evidence>
<dbReference type="InterPro" id="IPR003593">
    <property type="entry name" value="AAA+_ATPase"/>
</dbReference>
<evidence type="ECO:0000259" key="8">
    <source>
        <dbReference type="PROSITE" id="PS50893"/>
    </source>
</evidence>
<dbReference type="PROSITE" id="PS50893">
    <property type="entry name" value="ABC_TRANSPORTER_2"/>
    <property type="match status" value="1"/>
</dbReference>
<dbReference type="PANTHER" id="PTHR43297">
    <property type="entry name" value="OLIGOPEPTIDE TRANSPORT ATP-BINDING PROTEIN APPD"/>
    <property type="match status" value="1"/>
</dbReference>
<evidence type="ECO:0000256" key="4">
    <source>
        <dbReference type="ARBA" id="ARBA00022475"/>
    </source>
</evidence>
<dbReference type="SMART" id="SM00382">
    <property type="entry name" value="AAA"/>
    <property type="match status" value="1"/>
</dbReference>
<dbReference type="GO" id="GO:0005524">
    <property type="term" value="F:ATP binding"/>
    <property type="evidence" value="ECO:0007669"/>
    <property type="project" value="UniProtKB-KW"/>
</dbReference>
<dbReference type="NCBIfam" id="TIGR01727">
    <property type="entry name" value="oligo_HPY"/>
    <property type="match status" value="1"/>
</dbReference>
<dbReference type="Gene3D" id="3.40.50.300">
    <property type="entry name" value="P-loop containing nucleotide triphosphate hydrolases"/>
    <property type="match status" value="1"/>
</dbReference>
<dbReference type="EMBL" id="JBHUMF010000012">
    <property type="protein sequence ID" value="MFD2680164.1"/>
    <property type="molecule type" value="Genomic_DNA"/>
</dbReference>
<evidence type="ECO:0000313" key="9">
    <source>
        <dbReference type="EMBL" id="MFD2680164.1"/>
    </source>
</evidence>
<protein>
    <submittedName>
        <fullName evidence="9">ABC transporter ATP-binding protein</fullName>
    </submittedName>
</protein>
<dbReference type="Pfam" id="PF00005">
    <property type="entry name" value="ABC_tran"/>
    <property type="match status" value="1"/>
</dbReference>
<accession>A0ABW5RPS0</accession>
<dbReference type="SUPFAM" id="SSF52540">
    <property type="entry name" value="P-loop containing nucleoside triphosphate hydrolases"/>
    <property type="match status" value="1"/>
</dbReference>
<dbReference type="CDD" id="cd03257">
    <property type="entry name" value="ABC_NikE_OppD_transporters"/>
    <property type="match status" value="1"/>
</dbReference>
<evidence type="ECO:0000256" key="7">
    <source>
        <dbReference type="ARBA" id="ARBA00023136"/>
    </source>
</evidence>
<keyword evidence="4" id="KW-1003">Cell membrane</keyword>
<dbReference type="RefSeq" id="WP_377933370.1">
    <property type="nucleotide sequence ID" value="NZ_JBHUMF010000012.1"/>
</dbReference>
<dbReference type="PANTHER" id="PTHR43297:SF2">
    <property type="entry name" value="DIPEPTIDE TRANSPORT ATP-BINDING PROTEIN DPPD"/>
    <property type="match status" value="1"/>
</dbReference>
<dbReference type="InterPro" id="IPR017871">
    <property type="entry name" value="ABC_transporter-like_CS"/>
</dbReference>
<dbReference type="PROSITE" id="PS00211">
    <property type="entry name" value="ABC_TRANSPORTER_1"/>
    <property type="match status" value="1"/>
</dbReference>
<name>A0ABW5RPS0_9BACI</name>
<dbReference type="Proteomes" id="UP001597506">
    <property type="component" value="Unassembled WGS sequence"/>
</dbReference>
<keyword evidence="3" id="KW-0813">Transport</keyword>
<dbReference type="InterPro" id="IPR050388">
    <property type="entry name" value="ABC_Ni/Peptide_Import"/>
</dbReference>
<dbReference type="InterPro" id="IPR027417">
    <property type="entry name" value="P-loop_NTPase"/>
</dbReference>
<evidence type="ECO:0000313" key="10">
    <source>
        <dbReference type="Proteomes" id="UP001597506"/>
    </source>
</evidence>
<comment type="subcellular location">
    <subcellularLocation>
        <location evidence="1">Cell membrane</location>
        <topology evidence="1">Peripheral membrane protein</topology>
    </subcellularLocation>
</comment>
<comment type="caution">
    <text evidence="9">The sequence shown here is derived from an EMBL/GenBank/DDBJ whole genome shotgun (WGS) entry which is preliminary data.</text>
</comment>
<proteinExistence type="inferred from homology"/>